<accession>A0A6M0P1Y2</accession>
<gene>
    <name evidence="1" type="ORF">G4D61_00825</name>
</gene>
<evidence type="ECO:0000313" key="1">
    <source>
        <dbReference type="EMBL" id="NEY18511.1"/>
    </source>
</evidence>
<organism evidence="1 2">
    <name type="scientific">Heyndrickxia ginsengihumi</name>
    <dbReference type="NCBI Taxonomy" id="363870"/>
    <lineage>
        <taxon>Bacteria</taxon>
        <taxon>Bacillati</taxon>
        <taxon>Bacillota</taxon>
        <taxon>Bacilli</taxon>
        <taxon>Bacillales</taxon>
        <taxon>Bacillaceae</taxon>
        <taxon>Heyndrickxia</taxon>
    </lineage>
</organism>
<dbReference type="AlphaFoldDB" id="A0A6M0P1Y2"/>
<dbReference type="Proteomes" id="UP000476934">
    <property type="component" value="Unassembled WGS sequence"/>
</dbReference>
<dbReference type="EMBL" id="JAAIWK010000001">
    <property type="protein sequence ID" value="NEY18511.1"/>
    <property type="molecule type" value="Genomic_DNA"/>
</dbReference>
<protein>
    <recommendedName>
        <fullName evidence="3">Polymer-forming cytoskeletal protein</fullName>
    </recommendedName>
</protein>
<name>A0A6M0P1Y2_9BACI</name>
<sequence>MERVKKGHLVINGIGSSNGGSFEDVLVNGVGTINGNIECEHLESSGKGHFKGNIVSESIKVNGTASFGGAISGEKIDIEGSVKIKKNVQVHLLKVSGNSTFGESVRGESINIEGRISITENCDAEQFHARGPIKIGGELNGESILIEPYGNCSIGEIGGQSISVKQSARLSHWLKPFFTNTLSVNSIEGDEIELESTIAKMVRGKNIKIGKKCEIDLVEYSDTFEVDNDADVKEYRKV</sequence>
<dbReference type="RefSeq" id="WP_163173000.1">
    <property type="nucleotide sequence ID" value="NZ_JAAIWK010000001.1"/>
</dbReference>
<evidence type="ECO:0008006" key="3">
    <source>
        <dbReference type="Google" id="ProtNLM"/>
    </source>
</evidence>
<reference evidence="1 2" key="1">
    <citation type="submission" date="2020-03" db="EMBL/GenBank/DDBJ databases">
        <title>Bacillus aquiflavi sp. nov., isolated from yellow water of strong flavor Chinese baijiu in Yibin region of China.</title>
        <authorList>
            <person name="Xie J."/>
        </authorList>
    </citation>
    <scope>NUCLEOTIDE SEQUENCE [LARGE SCALE GENOMIC DNA]</scope>
    <source>
        <strain evidence="1 2">Gsoil 114</strain>
    </source>
</reference>
<evidence type="ECO:0000313" key="2">
    <source>
        <dbReference type="Proteomes" id="UP000476934"/>
    </source>
</evidence>
<proteinExistence type="predicted"/>
<keyword evidence="2" id="KW-1185">Reference proteome</keyword>
<comment type="caution">
    <text evidence="1">The sequence shown here is derived from an EMBL/GenBank/DDBJ whole genome shotgun (WGS) entry which is preliminary data.</text>
</comment>